<evidence type="ECO:0000313" key="9">
    <source>
        <dbReference type="EMBL" id="KAH3870085.1"/>
    </source>
</evidence>
<keyword evidence="4" id="KW-0479">Metal-binding</keyword>
<feature type="compositionally biased region" description="Low complexity" evidence="5">
    <location>
        <begin position="220"/>
        <end position="231"/>
    </location>
</feature>
<dbReference type="EMBL" id="JAIWYP010000002">
    <property type="protein sequence ID" value="KAH3870085.1"/>
    <property type="molecule type" value="Genomic_DNA"/>
</dbReference>
<evidence type="ECO:0000256" key="3">
    <source>
        <dbReference type="ARBA" id="ARBA00022685"/>
    </source>
</evidence>
<dbReference type="Gene3D" id="3.40.390.10">
    <property type="entry name" value="Collagenase (Catalytic Domain)"/>
    <property type="match status" value="1"/>
</dbReference>
<dbReference type="GO" id="GO:0004222">
    <property type="term" value="F:metalloendopeptidase activity"/>
    <property type="evidence" value="ECO:0007669"/>
    <property type="project" value="InterPro"/>
</dbReference>
<sequence>MSTVENNQSEVDGKGFNVEALAECRVLDDYIRHYDVLTYDTQAVHDNHMRHKRSIDPHVQLEFRAFDKPLKLRLISDSGAVFPPDFVLDFNGTVGKPDLSFLYTGEVLGETGSQVHGSIIEGVFQGTIRVPSDLETYHVEKSHRFFENRPVFHSVIYKESDMNLDPFRERRTRERREAQELGTCGYANAMEWMKQTLASEVITPNRAKRHDHQWQEVHSSEASSSKYSARANENTGDRAKRAVEYGSLKQVNNLKNSCFMYLMSDKTLWDRHITKAGGNEEVAKDEILAFFFSHVKAIKDIYSVTKFQTYSGDMFYTDVSFAAQRTKIMTNADCNDATFSRFCNENIDVSNFLNMNSLLNHDQFCLAYVFTYRDFSGGTLGLAWVGSPGGASGGLCEKNKVFSEGGQSVRKSLNTGIVTTINYGKEVASKVSQLTFAHEVGHNFGSPHDSGDGCAPFGTSAADANQGNYIMFASATMGDKLHNSQFSTCSRDNITRVMRAVLTSASKTNCFEKEEGAFCGNNIVEENEKCDCGFYGDCNDICCYAMNDQSVTKDKWCTLKGAALCSPSEGPCCNKSTCTYAVQPLSNTPFKDKKCAKVLSLTVFTGLGAACPPSTKEPNGSFCNDYGFTCINGECAGSLCAHFEWEECFTTGQTKTKEEQERLCRLGCKQPSQAGTNVSSQCITSDNPDIKETGPYFKYYNMLKNITIGKKGNIADIAKGVQLAPGSPCNNFQGYCDVFHRCRGVDAEGPLARLKNLIFNPETLKDIGNWIVEKWWAVLLMAIGLVLLMGLFIKFCAVHTPSSNPKAKPARKLSETMTLRRKQRNPNAARQPQTAPYPEGARGGGRADYGSQYVHQQLPREYGSDYIDGRYNRQQRPRDYRSDNYDSRDRNFSSF</sequence>
<dbReference type="PROSITE" id="PS50215">
    <property type="entry name" value="ADAM_MEPRO"/>
    <property type="match status" value="1"/>
</dbReference>
<keyword evidence="4" id="KW-0862">Zinc</keyword>
<feature type="active site" evidence="4">
    <location>
        <position position="439"/>
    </location>
</feature>
<keyword evidence="10" id="KW-1185">Reference proteome</keyword>
<reference evidence="9" key="2">
    <citation type="submission" date="2020-11" db="EMBL/GenBank/DDBJ databases">
        <authorList>
            <person name="McCartney M.A."/>
            <person name="Auch B."/>
            <person name="Kono T."/>
            <person name="Mallez S."/>
            <person name="Becker A."/>
            <person name="Gohl D.M."/>
            <person name="Silverstein K.A.T."/>
            <person name="Koren S."/>
            <person name="Bechman K.B."/>
            <person name="Herman A."/>
            <person name="Abrahante J.E."/>
            <person name="Garbe J."/>
        </authorList>
    </citation>
    <scope>NUCLEOTIDE SEQUENCE</scope>
    <source>
        <strain evidence="9">Duluth1</strain>
        <tissue evidence="9">Whole animal</tissue>
    </source>
</reference>
<feature type="region of interest" description="Disordered" evidence="5">
    <location>
        <begin position="215"/>
        <end position="238"/>
    </location>
</feature>
<evidence type="ECO:0000256" key="2">
    <source>
        <dbReference type="ARBA" id="ARBA00012332"/>
    </source>
</evidence>
<dbReference type="Pfam" id="PF13574">
    <property type="entry name" value="Reprolysin_2"/>
    <property type="match status" value="1"/>
</dbReference>
<evidence type="ECO:0000313" key="10">
    <source>
        <dbReference type="Proteomes" id="UP000828390"/>
    </source>
</evidence>
<evidence type="ECO:0000256" key="5">
    <source>
        <dbReference type="SAM" id="MobiDB-lite"/>
    </source>
</evidence>
<evidence type="ECO:0000256" key="1">
    <source>
        <dbReference type="ARBA" id="ARBA00001809"/>
    </source>
</evidence>
<evidence type="ECO:0000259" key="7">
    <source>
        <dbReference type="PROSITE" id="PS50214"/>
    </source>
</evidence>
<dbReference type="GO" id="GO:0006509">
    <property type="term" value="P:membrane protein ectodomain proteolysis"/>
    <property type="evidence" value="ECO:0007669"/>
    <property type="project" value="TreeGrafter"/>
</dbReference>
<comment type="caution">
    <text evidence="9">The sequence shown here is derived from an EMBL/GenBank/DDBJ whole genome shotgun (WGS) entry which is preliminary data.</text>
</comment>
<gene>
    <name evidence="9" type="ORF">DPMN_033265</name>
</gene>
<organism evidence="9 10">
    <name type="scientific">Dreissena polymorpha</name>
    <name type="common">Zebra mussel</name>
    <name type="synonym">Mytilus polymorpha</name>
    <dbReference type="NCBI Taxonomy" id="45954"/>
    <lineage>
        <taxon>Eukaryota</taxon>
        <taxon>Metazoa</taxon>
        <taxon>Spiralia</taxon>
        <taxon>Lophotrochozoa</taxon>
        <taxon>Mollusca</taxon>
        <taxon>Bivalvia</taxon>
        <taxon>Autobranchia</taxon>
        <taxon>Heteroconchia</taxon>
        <taxon>Euheterodonta</taxon>
        <taxon>Imparidentia</taxon>
        <taxon>Neoheterodontei</taxon>
        <taxon>Myida</taxon>
        <taxon>Dreissenoidea</taxon>
        <taxon>Dreissenidae</taxon>
        <taxon>Dreissena</taxon>
    </lineage>
</organism>
<dbReference type="GO" id="GO:0046872">
    <property type="term" value="F:metal ion binding"/>
    <property type="evidence" value="ECO:0007669"/>
    <property type="project" value="UniProtKB-KW"/>
</dbReference>
<dbReference type="PROSITE" id="PS50214">
    <property type="entry name" value="DISINTEGRIN_2"/>
    <property type="match status" value="1"/>
</dbReference>
<feature type="transmembrane region" description="Helical" evidence="6">
    <location>
        <begin position="775"/>
        <end position="798"/>
    </location>
</feature>
<dbReference type="EC" id="3.4.24.81" evidence="2"/>
<dbReference type="InterPro" id="IPR024079">
    <property type="entry name" value="MetalloPept_cat_dom_sf"/>
</dbReference>
<feature type="binding site" evidence="4">
    <location>
        <position position="442"/>
    </location>
    <ligand>
        <name>Zn(2+)</name>
        <dbReference type="ChEBI" id="CHEBI:29105"/>
        <note>catalytic</note>
    </ligand>
</feature>
<comment type="caution">
    <text evidence="4">Lacks conserved residue(s) required for the propagation of feature annotation.</text>
</comment>
<proteinExistence type="predicted"/>
<comment type="catalytic activity">
    <reaction evidence="1">
        <text>Endopeptidase of broad specificity.</text>
        <dbReference type="EC" id="3.4.24.81"/>
    </reaction>
</comment>
<name>A0A9D4M5B7_DREPO</name>
<dbReference type="GO" id="GO:0007219">
    <property type="term" value="P:Notch signaling pathway"/>
    <property type="evidence" value="ECO:0007669"/>
    <property type="project" value="TreeGrafter"/>
</dbReference>
<dbReference type="Gene3D" id="4.10.70.10">
    <property type="entry name" value="Disintegrin domain"/>
    <property type="match status" value="1"/>
</dbReference>
<feature type="compositionally biased region" description="Basic and acidic residues" evidence="5">
    <location>
        <begin position="867"/>
        <end position="895"/>
    </location>
</feature>
<evidence type="ECO:0000256" key="4">
    <source>
        <dbReference type="PROSITE-ProRule" id="PRU00276"/>
    </source>
</evidence>
<accession>A0A9D4M5B7</accession>
<dbReference type="Proteomes" id="UP000828390">
    <property type="component" value="Unassembled WGS sequence"/>
</dbReference>
<feature type="domain" description="Disintegrin" evidence="7">
    <location>
        <begin position="516"/>
        <end position="619"/>
    </location>
</feature>
<dbReference type="PANTHER" id="PTHR45702">
    <property type="entry name" value="ADAM10/ADAM17 METALLOPEPTIDASE FAMILY MEMBER"/>
    <property type="match status" value="1"/>
</dbReference>
<dbReference type="GO" id="GO:0005886">
    <property type="term" value="C:plasma membrane"/>
    <property type="evidence" value="ECO:0007669"/>
    <property type="project" value="TreeGrafter"/>
</dbReference>
<evidence type="ECO:0000256" key="6">
    <source>
        <dbReference type="SAM" id="Phobius"/>
    </source>
</evidence>
<dbReference type="InterPro" id="IPR051489">
    <property type="entry name" value="ADAM_Metalloproteinase"/>
</dbReference>
<feature type="domain" description="Peptidase M12B" evidence="8">
    <location>
        <begin position="256"/>
        <end position="498"/>
    </location>
</feature>
<dbReference type="InterPro" id="IPR049038">
    <property type="entry name" value="ADAM10_Cys-rich"/>
</dbReference>
<keyword evidence="6" id="KW-0812">Transmembrane</keyword>
<keyword evidence="6" id="KW-0472">Membrane</keyword>
<protein>
    <recommendedName>
        <fullName evidence="2">ADAM10 endopeptidase</fullName>
        <ecNumber evidence="2">3.4.24.81</ecNumber>
    </recommendedName>
</protein>
<dbReference type="InterPro" id="IPR001762">
    <property type="entry name" value="Disintegrin_dom"/>
</dbReference>
<dbReference type="SUPFAM" id="SSF55486">
    <property type="entry name" value="Metalloproteases ('zincins'), catalytic domain"/>
    <property type="match status" value="1"/>
</dbReference>
<reference evidence="9" key="1">
    <citation type="journal article" date="2019" name="bioRxiv">
        <title>The Genome of the Zebra Mussel, Dreissena polymorpha: A Resource for Invasive Species Research.</title>
        <authorList>
            <person name="McCartney M.A."/>
            <person name="Auch B."/>
            <person name="Kono T."/>
            <person name="Mallez S."/>
            <person name="Zhang Y."/>
            <person name="Obille A."/>
            <person name="Becker A."/>
            <person name="Abrahante J.E."/>
            <person name="Garbe J."/>
            <person name="Badalamenti J.P."/>
            <person name="Herman A."/>
            <person name="Mangelson H."/>
            <person name="Liachko I."/>
            <person name="Sullivan S."/>
            <person name="Sone E.D."/>
            <person name="Koren S."/>
            <person name="Silverstein K.A.T."/>
            <person name="Beckman K.B."/>
            <person name="Gohl D.M."/>
        </authorList>
    </citation>
    <scope>NUCLEOTIDE SEQUENCE</scope>
    <source>
        <strain evidence="9">Duluth1</strain>
        <tissue evidence="9">Whole animal</tissue>
    </source>
</reference>
<keyword evidence="3" id="KW-0165">Cleavage on pair of basic residues</keyword>
<dbReference type="SMART" id="SM00050">
    <property type="entry name" value="DISIN"/>
    <property type="match status" value="1"/>
</dbReference>
<keyword evidence="6" id="KW-1133">Transmembrane helix</keyword>
<feature type="binding site" evidence="4">
    <location>
        <position position="438"/>
    </location>
    <ligand>
        <name>Zn(2+)</name>
        <dbReference type="ChEBI" id="CHEBI:29105"/>
        <note>catalytic</note>
    </ligand>
</feature>
<dbReference type="InterPro" id="IPR001590">
    <property type="entry name" value="Peptidase_M12B"/>
</dbReference>
<dbReference type="InterPro" id="IPR036436">
    <property type="entry name" value="Disintegrin_dom_sf"/>
</dbReference>
<feature type="binding site" evidence="4">
    <location>
        <position position="448"/>
    </location>
    <ligand>
        <name>Zn(2+)</name>
        <dbReference type="ChEBI" id="CHEBI:29105"/>
        <note>catalytic</note>
    </ligand>
</feature>
<feature type="compositionally biased region" description="Polar residues" evidence="5">
    <location>
        <begin position="825"/>
        <end position="834"/>
    </location>
</feature>
<dbReference type="Pfam" id="PF21299">
    <property type="entry name" value="ADAM10_Cys-rich"/>
    <property type="match status" value="1"/>
</dbReference>
<dbReference type="AlphaFoldDB" id="A0A9D4M5B7"/>
<dbReference type="PANTHER" id="PTHR45702:SF2">
    <property type="entry name" value="KUZBANIAN, ISOFORM A"/>
    <property type="match status" value="1"/>
</dbReference>
<feature type="region of interest" description="Disordered" evidence="5">
    <location>
        <begin position="801"/>
        <end position="895"/>
    </location>
</feature>
<evidence type="ECO:0000259" key="8">
    <source>
        <dbReference type="PROSITE" id="PS50215"/>
    </source>
</evidence>